<evidence type="ECO:0000256" key="1">
    <source>
        <dbReference type="ARBA" id="ARBA00004651"/>
    </source>
</evidence>
<proteinExistence type="predicted"/>
<comment type="subcellular location">
    <subcellularLocation>
        <location evidence="1">Cell membrane</location>
        <topology evidence="1">Multi-pass membrane protein</topology>
    </subcellularLocation>
</comment>
<dbReference type="InterPro" id="IPR050833">
    <property type="entry name" value="Poly_Biosynth_Transport"/>
</dbReference>
<protein>
    <submittedName>
        <fullName evidence="7">Membrane protein involved in the export of O-antigen and teichoic acid</fullName>
    </submittedName>
</protein>
<reference evidence="8" key="1">
    <citation type="submission" date="2017-01" db="EMBL/GenBank/DDBJ databases">
        <authorList>
            <person name="Varghese N."/>
            <person name="Submissions S."/>
        </authorList>
    </citation>
    <scope>NUCLEOTIDE SEQUENCE [LARGE SCALE GENOMIC DNA]</scope>
    <source>
        <strain evidence="8">DSM 21054</strain>
    </source>
</reference>
<name>A0A173MCT9_9BACT</name>
<keyword evidence="4 6" id="KW-1133">Transmembrane helix</keyword>
<organism evidence="7 8">
    <name type="scientific">Filimonas lacunae</name>
    <dbReference type="NCBI Taxonomy" id="477680"/>
    <lineage>
        <taxon>Bacteria</taxon>
        <taxon>Pseudomonadati</taxon>
        <taxon>Bacteroidota</taxon>
        <taxon>Chitinophagia</taxon>
        <taxon>Chitinophagales</taxon>
        <taxon>Chitinophagaceae</taxon>
        <taxon>Filimonas</taxon>
    </lineage>
</organism>
<evidence type="ECO:0000256" key="3">
    <source>
        <dbReference type="ARBA" id="ARBA00022692"/>
    </source>
</evidence>
<evidence type="ECO:0000256" key="2">
    <source>
        <dbReference type="ARBA" id="ARBA00022475"/>
    </source>
</evidence>
<accession>A0A173MCT9</accession>
<keyword evidence="2" id="KW-1003">Cell membrane</keyword>
<feature type="transmembrane region" description="Helical" evidence="6">
    <location>
        <begin position="392"/>
        <end position="412"/>
    </location>
</feature>
<dbReference type="AlphaFoldDB" id="A0A173MCT9"/>
<feature type="transmembrane region" description="Helical" evidence="6">
    <location>
        <begin position="298"/>
        <end position="317"/>
    </location>
</feature>
<feature type="transmembrane region" description="Helical" evidence="6">
    <location>
        <begin position="337"/>
        <end position="356"/>
    </location>
</feature>
<keyword evidence="8" id="KW-1185">Reference proteome</keyword>
<keyword evidence="3 6" id="KW-0812">Transmembrane</keyword>
<feature type="transmembrane region" description="Helical" evidence="6">
    <location>
        <begin position="368"/>
        <end position="386"/>
    </location>
</feature>
<dbReference type="PANTHER" id="PTHR30250">
    <property type="entry name" value="PST FAMILY PREDICTED COLANIC ACID TRANSPORTER"/>
    <property type="match status" value="1"/>
</dbReference>
<evidence type="ECO:0000313" key="8">
    <source>
        <dbReference type="Proteomes" id="UP000186917"/>
    </source>
</evidence>
<evidence type="ECO:0000256" key="4">
    <source>
        <dbReference type="ARBA" id="ARBA00022989"/>
    </source>
</evidence>
<evidence type="ECO:0000256" key="5">
    <source>
        <dbReference type="ARBA" id="ARBA00023136"/>
    </source>
</evidence>
<gene>
    <name evidence="7" type="ORF">SAMN05421788_105242</name>
</gene>
<evidence type="ECO:0000313" key="7">
    <source>
        <dbReference type="EMBL" id="SIT22107.1"/>
    </source>
</evidence>
<dbReference type="RefSeq" id="WP_076380075.1">
    <property type="nucleotide sequence ID" value="NZ_AP017422.1"/>
</dbReference>
<dbReference type="STRING" id="477680.SAMN05421788_105242"/>
<dbReference type="Proteomes" id="UP000186917">
    <property type="component" value="Unassembled WGS sequence"/>
</dbReference>
<dbReference type="PANTHER" id="PTHR30250:SF11">
    <property type="entry name" value="O-ANTIGEN TRANSPORTER-RELATED"/>
    <property type="match status" value="1"/>
</dbReference>
<feature type="transmembrane region" description="Helical" evidence="6">
    <location>
        <begin position="181"/>
        <end position="203"/>
    </location>
</feature>
<dbReference type="OrthoDB" id="629958at2"/>
<dbReference type="GO" id="GO:0005886">
    <property type="term" value="C:plasma membrane"/>
    <property type="evidence" value="ECO:0007669"/>
    <property type="project" value="UniProtKB-SubCell"/>
</dbReference>
<dbReference type="Pfam" id="PF13440">
    <property type="entry name" value="Polysacc_synt_3"/>
    <property type="match status" value="1"/>
</dbReference>
<dbReference type="EMBL" id="FTOR01000005">
    <property type="protein sequence ID" value="SIT22107.1"/>
    <property type="molecule type" value="Genomic_DNA"/>
</dbReference>
<feature type="transmembrane region" description="Helical" evidence="6">
    <location>
        <begin position="12"/>
        <end position="35"/>
    </location>
</feature>
<keyword evidence="5 6" id="KW-0472">Membrane</keyword>
<feature type="transmembrane region" description="Helical" evidence="6">
    <location>
        <begin position="121"/>
        <end position="144"/>
    </location>
</feature>
<feature type="transmembrane region" description="Helical" evidence="6">
    <location>
        <begin position="156"/>
        <end position="175"/>
    </location>
</feature>
<evidence type="ECO:0000256" key="6">
    <source>
        <dbReference type="SAM" id="Phobius"/>
    </source>
</evidence>
<feature type="transmembrane region" description="Helical" evidence="6">
    <location>
        <begin position="47"/>
        <end position="74"/>
    </location>
</feature>
<feature type="transmembrane region" description="Helical" evidence="6">
    <location>
        <begin position="86"/>
        <end position="109"/>
    </location>
</feature>
<dbReference type="KEGG" id="fln:FLA_1306"/>
<sequence length="447" mass="50515">MKLKQLGKKFNNIHFLSLLTNGSVAALGVISNALLCRALSLNDRGEWLVFLTTFLTVDSLRSGFLTTAFIKFYAGAEKEKADRVAGSSWFIALVITLGICIINIPTWFIAGHIKDTGLSLFFKWVGINMLVSLPYFMAICLLQAQARFDKLLRLRLFNIICFIAFILILYFANLSTTQYTIYAYMLSFAISSMVALLTGWSQVQTFSKKSREHILELYHFGKFSVGTIVSANMFWTIETYIVRYFLGPAALAVLDIGVKLLEIIEIPLRSFAASGMPLLSAAYNNNDPQQVLTTMKKMIGMLTVIMVPVILVTIVFAEIPISLLGGGKYVHTEAVNLFRIFLVLCLLFPADRYMALTLDAIHKPRVNFYKALVMLAVIVIADIIGIQLTGNIYGIAYASPFPIIIAILISYYHIQKYTPFRFWDIYRFGYQETWKNLEVIKKRFTKS</sequence>